<dbReference type="Proteomes" id="UP001597180">
    <property type="component" value="Unassembled WGS sequence"/>
</dbReference>
<feature type="region of interest" description="Disordered" evidence="1">
    <location>
        <begin position="116"/>
        <end position="140"/>
    </location>
</feature>
<evidence type="ECO:0000313" key="3">
    <source>
        <dbReference type="EMBL" id="MFD1225057.1"/>
    </source>
</evidence>
<feature type="chain" id="PRO_5046322379" evidence="2">
    <location>
        <begin position="33"/>
        <end position="253"/>
    </location>
</feature>
<comment type="caution">
    <text evidence="3">The sequence shown here is derived from an EMBL/GenBank/DDBJ whole genome shotgun (WGS) entry which is preliminary data.</text>
</comment>
<dbReference type="RefSeq" id="WP_345584937.1">
    <property type="nucleotide sequence ID" value="NZ_BAABJG010000001.1"/>
</dbReference>
<keyword evidence="2" id="KW-0732">Signal</keyword>
<protein>
    <submittedName>
        <fullName evidence="3">Uncharacterized protein</fullName>
    </submittedName>
</protein>
<accession>A0ABW3UVU8</accession>
<evidence type="ECO:0000256" key="1">
    <source>
        <dbReference type="SAM" id="MobiDB-lite"/>
    </source>
</evidence>
<dbReference type="EMBL" id="JBHTLU010000055">
    <property type="protein sequence ID" value="MFD1225057.1"/>
    <property type="molecule type" value="Genomic_DNA"/>
</dbReference>
<evidence type="ECO:0000256" key="2">
    <source>
        <dbReference type="SAM" id="SignalP"/>
    </source>
</evidence>
<organism evidence="3 4">
    <name type="scientific">Paenibacillus vulneris</name>
    <dbReference type="NCBI Taxonomy" id="1133364"/>
    <lineage>
        <taxon>Bacteria</taxon>
        <taxon>Bacillati</taxon>
        <taxon>Bacillota</taxon>
        <taxon>Bacilli</taxon>
        <taxon>Bacillales</taxon>
        <taxon>Paenibacillaceae</taxon>
        <taxon>Paenibacillus</taxon>
    </lineage>
</organism>
<keyword evidence="4" id="KW-1185">Reference proteome</keyword>
<feature type="signal peptide" evidence="2">
    <location>
        <begin position="1"/>
        <end position="32"/>
    </location>
</feature>
<reference evidence="4" key="1">
    <citation type="journal article" date="2019" name="Int. J. Syst. Evol. Microbiol.">
        <title>The Global Catalogue of Microorganisms (GCM) 10K type strain sequencing project: providing services to taxonomists for standard genome sequencing and annotation.</title>
        <authorList>
            <consortium name="The Broad Institute Genomics Platform"/>
            <consortium name="The Broad Institute Genome Sequencing Center for Infectious Disease"/>
            <person name="Wu L."/>
            <person name="Ma J."/>
        </authorList>
    </citation>
    <scope>NUCLEOTIDE SEQUENCE [LARGE SCALE GENOMIC DNA]</scope>
    <source>
        <strain evidence="4">CCUG 53270</strain>
    </source>
</reference>
<sequence>MKTNQWKRRLTHTSLLAAMLTMAIGGAGSAFAADANDQKEAQTPAVLAQPAVTISTFAVGGGSNLLMQPALQRNYLKLLAATYAPETLGEWKQALDERKQVESELPKPQMTKSITMTKKPVESGTGADGAETADSSKKRQMVRIVLPGSSDKQSSEAAVIVKEGDDAVMKEVIQALPVEVKDANDIIKAELPDSFKRQQKLAEAVEADDAATIRSLLPELLKDYKSETESLRKLSKEIEAAAIQPAQENEQSK</sequence>
<evidence type="ECO:0000313" key="4">
    <source>
        <dbReference type="Proteomes" id="UP001597180"/>
    </source>
</evidence>
<name>A0ABW3UVU8_9BACL</name>
<proteinExistence type="predicted"/>
<gene>
    <name evidence="3" type="ORF">ACFQ4B_33760</name>
</gene>